<feature type="compositionally biased region" description="Polar residues" evidence="1">
    <location>
        <begin position="36"/>
        <end position="57"/>
    </location>
</feature>
<accession>Q0FW60</accession>
<protein>
    <submittedName>
        <fullName evidence="2">Uncharacterized protein</fullName>
    </submittedName>
</protein>
<sequence length="77" mass="8364">MRACRSTSSPPTRRHSPPPRRRATPLSSPERASRTLFRNGSTTVLAAATSWSRMSTASRIRKRSSPRSSPISTSGPA</sequence>
<dbReference type="HOGENOM" id="CLU_2634914_0_0_5"/>
<feature type="compositionally biased region" description="Basic residues" evidence="1">
    <location>
        <begin position="12"/>
        <end position="23"/>
    </location>
</feature>
<organism evidence="2 3">
    <name type="scientific">Salipiger bermudensis (strain DSM 26914 / JCM 13377 / KCTC 12554 / HTCC2601)</name>
    <name type="common">Pelagibaca bermudensis</name>
    <dbReference type="NCBI Taxonomy" id="314265"/>
    <lineage>
        <taxon>Bacteria</taxon>
        <taxon>Pseudomonadati</taxon>
        <taxon>Pseudomonadota</taxon>
        <taxon>Alphaproteobacteria</taxon>
        <taxon>Rhodobacterales</taxon>
        <taxon>Roseobacteraceae</taxon>
        <taxon>Salipiger</taxon>
    </lineage>
</organism>
<dbReference type="STRING" id="314265.R2601_03928"/>
<dbReference type="AlphaFoldDB" id="Q0FW60"/>
<feature type="region of interest" description="Disordered" evidence="1">
    <location>
        <begin position="1"/>
        <end position="77"/>
    </location>
</feature>
<keyword evidence="3" id="KW-1185">Reference proteome</keyword>
<reference evidence="2 3" key="1">
    <citation type="journal article" date="2010" name="J. Bacteriol.">
        <title>Genome sequences of Pelagibaca bermudensis HTCC2601T and Maritimibacter alkaliphilus HTCC2654T, the type strains of two marine Roseobacter genera.</title>
        <authorList>
            <person name="Thrash J.C."/>
            <person name="Cho J.C."/>
            <person name="Ferriera S."/>
            <person name="Johnson J."/>
            <person name="Vergin K.L."/>
            <person name="Giovannoni S.J."/>
        </authorList>
    </citation>
    <scope>NUCLEOTIDE SEQUENCE [LARGE SCALE GENOMIC DNA]</scope>
    <source>
        <strain evidence="3">DSM 26914 / JCM 13377 / KCTC 12554 / HTCC2601</strain>
    </source>
</reference>
<feature type="compositionally biased region" description="Low complexity" evidence="1">
    <location>
        <begin position="1"/>
        <end position="11"/>
    </location>
</feature>
<name>Q0FW60_SALBH</name>
<comment type="caution">
    <text evidence="2">The sequence shown here is derived from an EMBL/GenBank/DDBJ whole genome shotgun (WGS) entry which is preliminary data.</text>
</comment>
<dbReference type="EMBL" id="AATQ01000001">
    <property type="protein sequence ID" value="EAU48692.1"/>
    <property type="molecule type" value="Genomic_DNA"/>
</dbReference>
<dbReference type="Proteomes" id="UP000006230">
    <property type="component" value="Unassembled WGS sequence"/>
</dbReference>
<feature type="compositionally biased region" description="Low complexity" evidence="1">
    <location>
        <begin position="66"/>
        <end position="77"/>
    </location>
</feature>
<proteinExistence type="predicted"/>
<evidence type="ECO:0000256" key="1">
    <source>
        <dbReference type="SAM" id="MobiDB-lite"/>
    </source>
</evidence>
<evidence type="ECO:0000313" key="2">
    <source>
        <dbReference type="EMBL" id="EAU48692.1"/>
    </source>
</evidence>
<evidence type="ECO:0000313" key="3">
    <source>
        <dbReference type="Proteomes" id="UP000006230"/>
    </source>
</evidence>
<gene>
    <name evidence="2" type="ORF">R2601_03928</name>
</gene>